<accession>A0ABS6S3K4</accession>
<name>A0ABS6S3K4_9BACT</name>
<dbReference type="EMBL" id="JABXWD010000586">
    <property type="protein sequence ID" value="MBV6343430.1"/>
    <property type="molecule type" value="Genomic_DNA"/>
</dbReference>
<dbReference type="Pfam" id="PF02779">
    <property type="entry name" value="Transket_pyr"/>
    <property type="match status" value="1"/>
</dbReference>
<dbReference type="Gene3D" id="3.40.50.970">
    <property type="match status" value="1"/>
</dbReference>
<dbReference type="PANTHER" id="PTHR43825">
    <property type="entry name" value="PYRUVATE DEHYDROGENASE E1 COMPONENT"/>
    <property type="match status" value="1"/>
</dbReference>
<dbReference type="SUPFAM" id="SSF52518">
    <property type="entry name" value="Thiamin diphosphate-binding fold (THDP-binding)"/>
    <property type="match status" value="1"/>
</dbReference>
<dbReference type="Proteomes" id="UP001196980">
    <property type="component" value="Unassembled WGS sequence"/>
</dbReference>
<reference evidence="2 3" key="1">
    <citation type="journal article" date="2020" name="J Geophys Res Biogeosci">
        <title>Magnetotaxis as an Adaptation to Enable Bacterial Shuttling of Microbial Sulfur and Sulfur Cycling Across Aquatic Oxic#Anoxic Interfaces.</title>
        <authorList>
            <person name="Li J."/>
            <person name="Liu P."/>
            <person name="Wang J."/>
            <person name="Roberts A.P."/>
            <person name="Pan Y."/>
        </authorList>
    </citation>
    <scope>NUCLEOTIDE SEQUENCE [LARGE SCALE GENOMIC DNA]</scope>
    <source>
        <strain evidence="2 3">MYR-1_YQ</strain>
    </source>
</reference>
<sequence length="149" mass="16463">MVAQSIGQSKTMRDAFIERLYDKMVQNEGIFFLAADFGSPALDRVRADFPNRFINVGIAEQNLINIATGLALEGCTVYAYAIAPFLTMRAYEQIRVNLSLFSELKHLNVNLIGVGAGLSYDVSGPTHHCVEDIAIMRLLPNFHVLSPSD</sequence>
<protein>
    <submittedName>
        <fullName evidence="2">Transketolase</fullName>
    </submittedName>
</protein>
<organism evidence="2 3">
    <name type="scientific">Candidatus Magnetobacterium casense</name>
    <dbReference type="NCBI Taxonomy" id="1455061"/>
    <lineage>
        <taxon>Bacteria</taxon>
        <taxon>Pseudomonadati</taxon>
        <taxon>Nitrospirota</taxon>
        <taxon>Thermodesulfovibrionia</taxon>
        <taxon>Thermodesulfovibrionales</taxon>
        <taxon>Candidatus Magnetobacteriaceae</taxon>
        <taxon>Candidatus Magnetobacterium</taxon>
    </lineage>
</organism>
<dbReference type="InterPro" id="IPR029061">
    <property type="entry name" value="THDP-binding"/>
</dbReference>
<evidence type="ECO:0000259" key="1">
    <source>
        <dbReference type="SMART" id="SM00861"/>
    </source>
</evidence>
<dbReference type="InterPro" id="IPR051157">
    <property type="entry name" value="PDH/Transketolase"/>
</dbReference>
<feature type="non-terminal residue" evidence="2">
    <location>
        <position position="149"/>
    </location>
</feature>
<feature type="domain" description="Transketolase-like pyrimidine-binding" evidence="1">
    <location>
        <begin position="10"/>
        <end position="149"/>
    </location>
</feature>
<evidence type="ECO:0000313" key="2">
    <source>
        <dbReference type="EMBL" id="MBV6343430.1"/>
    </source>
</evidence>
<comment type="caution">
    <text evidence="2">The sequence shown here is derived from an EMBL/GenBank/DDBJ whole genome shotgun (WGS) entry which is preliminary data.</text>
</comment>
<dbReference type="CDD" id="cd07033">
    <property type="entry name" value="TPP_PYR_DXS_TK_like"/>
    <property type="match status" value="1"/>
</dbReference>
<gene>
    <name evidence="2" type="ORF">HWQ67_17805</name>
</gene>
<keyword evidence="3" id="KW-1185">Reference proteome</keyword>
<dbReference type="SMART" id="SM00861">
    <property type="entry name" value="Transket_pyr"/>
    <property type="match status" value="1"/>
</dbReference>
<dbReference type="PANTHER" id="PTHR43825:SF5">
    <property type="entry name" value="HYPOTHETICAL TRANSKETOLASE FAMILY PROTEIN"/>
    <property type="match status" value="1"/>
</dbReference>
<dbReference type="InterPro" id="IPR005475">
    <property type="entry name" value="Transketolase-like_Pyr-bd"/>
</dbReference>
<proteinExistence type="predicted"/>
<evidence type="ECO:0000313" key="3">
    <source>
        <dbReference type="Proteomes" id="UP001196980"/>
    </source>
</evidence>